<reference evidence="1 2" key="1">
    <citation type="submission" date="2017-04" db="EMBL/GenBank/DDBJ databases">
        <authorList>
            <person name="Afonso C.L."/>
            <person name="Miller P.J."/>
            <person name="Scott M.A."/>
            <person name="Spackman E."/>
            <person name="Goraichik I."/>
            <person name="Dimitrov K.M."/>
            <person name="Suarez D.L."/>
            <person name="Swayne D.E."/>
        </authorList>
    </citation>
    <scope>NUCLEOTIDE SEQUENCE [LARGE SCALE GENOMIC DNA]</scope>
    <source>
        <strain evidence="1 2">KR-140</strain>
    </source>
</reference>
<proteinExistence type="predicted"/>
<evidence type="ECO:0000313" key="1">
    <source>
        <dbReference type="EMBL" id="SMB81349.1"/>
    </source>
</evidence>
<dbReference type="EMBL" id="FWWU01000005">
    <property type="protein sequence ID" value="SMB81349.1"/>
    <property type="molecule type" value="Genomic_DNA"/>
</dbReference>
<dbReference type="STRING" id="695939.SAMN00790413_04550"/>
<keyword evidence="2" id="KW-1185">Reference proteome</keyword>
<organism evidence="1 2">
    <name type="scientific">Deinococcus hopiensis KR-140</name>
    <dbReference type="NCBI Taxonomy" id="695939"/>
    <lineage>
        <taxon>Bacteria</taxon>
        <taxon>Thermotogati</taxon>
        <taxon>Deinococcota</taxon>
        <taxon>Deinococci</taxon>
        <taxon>Deinococcales</taxon>
        <taxon>Deinococcaceae</taxon>
        <taxon>Deinococcus</taxon>
    </lineage>
</organism>
<sequence length="57" mass="6435">MATAEVEEARREAHHFFDLPPGARVFFTDDNSNHAFMYLDDPLCGRAACTTMMNPSE</sequence>
<dbReference type="Proteomes" id="UP000192582">
    <property type="component" value="Unassembled WGS sequence"/>
</dbReference>
<evidence type="ECO:0000313" key="2">
    <source>
        <dbReference type="Proteomes" id="UP000192582"/>
    </source>
</evidence>
<accession>A0A1W1UJX6</accession>
<gene>
    <name evidence="1" type="ORF">SAMN00790413_04550</name>
</gene>
<protein>
    <submittedName>
        <fullName evidence="1">Uncharacterized protein</fullName>
    </submittedName>
</protein>
<name>A0A1W1UJX6_9DEIO</name>
<dbReference type="AlphaFoldDB" id="A0A1W1UJX6"/>